<gene>
    <name evidence="2" type="ORF">XNOV1_A039114</name>
</gene>
<feature type="compositionally biased region" description="Polar residues" evidence="1">
    <location>
        <begin position="104"/>
        <end position="118"/>
    </location>
</feature>
<evidence type="ECO:0000256" key="1">
    <source>
        <dbReference type="SAM" id="MobiDB-lite"/>
    </source>
</evidence>
<sequence>MNAGIRERLLVYFRRMYYLAGGRSRMMEWCGNERGPDQHRFVPDVTDHKQMSRFTILLLHKNRQAMTDNREASKGPKTNSCFTGAPHELPDAHQGPGSRRICRNKSSSTPWLSLSFGQQLKHKAS</sequence>
<evidence type="ECO:0000313" key="3">
    <source>
        <dbReference type="Proteomes" id="UP001178508"/>
    </source>
</evidence>
<protein>
    <submittedName>
        <fullName evidence="2">Uncharacterized protein</fullName>
    </submittedName>
</protein>
<reference evidence="2" key="1">
    <citation type="submission" date="2023-08" db="EMBL/GenBank/DDBJ databases">
        <authorList>
            <person name="Alioto T."/>
            <person name="Alioto T."/>
            <person name="Gomez Garrido J."/>
        </authorList>
    </citation>
    <scope>NUCLEOTIDE SEQUENCE</scope>
</reference>
<keyword evidence="3" id="KW-1185">Reference proteome</keyword>
<accession>A0AAV1G3K6</accession>
<dbReference type="EMBL" id="OY660875">
    <property type="protein sequence ID" value="CAJ1068571.1"/>
    <property type="molecule type" value="Genomic_DNA"/>
</dbReference>
<name>A0AAV1G3K6_XYRNO</name>
<feature type="region of interest" description="Disordered" evidence="1">
    <location>
        <begin position="65"/>
        <end position="125"/>
    </location>
</feature>
<evidence type="ECO:0000313" key="2">
    <source>
        <dbReference type="EMBL" id="CAJ1068571.1"/>
    </source>
</evidence>
<organism evidence="2 3">
    <name type="scientific">Xyrichtys novacula</name>
    <name type="common">Pearly razorfish</name>
    <name type="synonym">Hemipteronotus novacula</name>
    <dbReference type="NCBI Taxonomy" id="13765"/>
    <lineage>
        <taxon>Eukaryota</taxon>
        <taxon>Metazoa</taxon>
        <taxon>Chordata</taxon>
        <taxon>Craniata</taxon>
        <taxon>Vertebrata</taxon>
        <taxon>Euteleostomi</taxon>
        <taxon>Actinopterygii</taxon>
        <taxon>Neopterygii</taxon>
        <taxon>Teleostei</taxon>
        <taxon>Neoteleostei</taxon>
        <taxon>Acanthomorphata</taxon>
        <taxon>Eupercaria</taxon>
        <taxon>Labriformes</taxon>
        <taxon>Labridae</taxon>
        <taxon>Xyrichtys</taxon>
    </lineage>
</organism>
<dbReference type="AlphaFoldDB" id="A0AAV1G3K6"/>
<proteinExistence type="predicted"/>
<dbReference type="Proteomes" id="UP001178508">
    <property type="component" value="Chromosome 12"/>
</dbReference>